<dbReference type="PANTHER" id="PTHR31377:SF0">
    <property type="entry name" value="AGMATINE DEIMINASE-RELATED"/>
    <property type="match status" value="1"/>
</dbReference>
<gene>
    <name evidence="2" type="ORF">NM125_02215</name>
</gene>
<dbReference type="EMBL" id="JANDBC010000001">
    <property type="protein sequence ID" value="MCP9290392.1"/>
    <property type="molecule type" value="Genomic_DNA"/>
</dbReference>
<dbReference type="Pfam" id="PF04371">
    <property type="entry name" value="PAD_porph"/>
    <property type="match status" value="1"/>
</dbReference>
<accession>A0A9X2L1B1</accession>
<proteinExistence type="predicted"/>
<dbReference type="RefSeq" id="WP_255132419.1">
    <property type="nucleotide sequence ID" value="NZ_JANDBC010000001.1"/>
</dbReference>
<organism evidence="2 3">
    <name type="scientific">Gracilimonas sediminicola</name>
    <dbReference type="NCBI Taxonomy" id="2952158"/>
    <lineage>
        <taxon>Bacteria</taxon>
        <taxon>Pseudomonadati</taxon>
        <taxon>Balneolota</taxon>
        <taxon>Balneolia</taxon>
        <taxon>Balneolales</taxon>
        <taxon>Balneolaceae</taxon>
        <taxon>Gracilimonas</taxon>
    </lineage>
</organism>
<dbReference type="SUPFAM" id="SSF55909">
    <property type="entry name" value="Pentein"/>
    <property type="match status" value="1"/>
</dbReference>
<protein>
    <submittedName>
        <fullName evidence="2">Agmatine deiminase family protein</fullName>
    </submittedName>
</protein>
<dbReference type="GO" id="GO:0004668">
    <property type="term" value="F:protein-arginine deiminase activity"/>
    <property type="evidence" value="ECO:0007669"/>
    <property type="project" value="InterPro"/>
</dbReference>
<dbReference type="GO" id="GO:0009446">
    <property type="term" value="P:putrescine biosynthetic process"/>
    <property type="evidence" value="ECO:0007669"/>
    <property type="project" value="InterPro"/>
</dbReference>
<evidence type="ECO:0000313" key="3">
    <source>
        <dbReference type="Proteomes" id="UP001139125"/>
    </source>
</evidence>
<dbReference type="Proteomes" id="UP001139125">
    <property type="component" value="Unassembled WGS sequence"/>
</dbReference>
<dbReference type="AlphaFoldDB" id="A0A9X2L1B1"/>
<evidence type="ECO:0000256" key="1">
    <source>
        <dbReference type="ARBA" id="ARBA00022801"/>
    </source>
</evidence>
<evidence type="ECO:0000313" key="2">
    <source>
        <dbReference type="EMBL" id="MCP9290392.1"/>
    </source>
</evidence>
<dbReference type="Gene3D" id="3.75.10.10">
    <property type="entry name" value="L-arginine/glycine Amidinotransferase, Chain A"/>
    <property type="match status" value="1"/>
</dbReference>
<keyword evidence="1" id="KW-0378">Hydrolase</keyword>
<sequence>MDHSKLVMPAEWSRHSATQLHWPSNQNTWPGERLERVEEVYCRIIEELHFFEPIHLFVENLEIRNRVMQKLSGKAVDLDRVIIHQQKINDVWARDCGPVFVQHESGNFVITDWDYNAWGEKSPHWEDDNAVPAFIAQKFGVNRIEPGMILEGGSIDVNGEGALLTTEAVLLDGNRNPDLSKEEIEECLRIYLGADQIIWLKRGLAGADTGGKIDNITRWLNKDTVVTMVCEDKEDVNYDALQENLEILNQVELKGGKKLNIETLPLPQNRTVGTTKNGSEYVPGSYANFYIANGAVLLPLLDKKRDDLAISLLQKYFPGRKVIGIACADLLTGKGSIHSITQQWYGIN</sequence>
<dbReference type="GO" id="GO:0047632">
    <property type="term" value="F:agmatine deiminase activity"/>
    <property type="evidence" value="ECO:0007669"/>
    <property type="project" value="TreeGrafter"/>
</dbReference>
<dbReference type="InterPro" id="IPR007466">
    <property type="entry name" value="Peptidyl-Arg-deiminase_porph"/>
</dbReference>
<dbReference type="PANTHER" id="PTHR31377">
    <property type="entry name" value="AGMATINE DEIMINASE-RELATED"/>
    <property type="match status" value="1"/>
</dbReference>
<keyword evidence="3" id="KW-1185">Reference proteome</keyword>
<name>A0A9X2L1B1_9BACT</name>
<reference evidence="2" key="1">
    <citation type="submission" date="2022-06" db="EMBL/GenBank/DDBJ databases">
        <title>Gracilimonas sp. CAU 1638 isolated from sea sediment.</title>
        <authorList>
            <person name="Kim W."/>
        </authorList>
    </citation>
    <scope>NUCLEOTIDE SEQUENCE</scope>
    <source>
        <strain evidence="2">CAU 1638</strain>
    </source>
</reference>
<comment type="caution">
    <text evidence="2">The sequence shown here is derived from an EMBL/GenBank/DDBJ whole genome shotgun (WGS) entry which is preliminary data.</text>
</comment>